<accession>K1SRX0</accession>
<comment type="caution">
    <text evidence="1">The sequence shown here is derived from an EMBL/GenBank/DDBJ whole genome shotgun (WGS) entry which is preliminary data.</text>
</comment>
<name>K1SRX0_9ZZZZ</name>
<evidence type="ECO:0000313" key="1">
    <source>
        <dbReference type="EMBL" id="EKC49996.1"/>
    </source>
</evidence>
<proteinExistence type="predicted"/>
<protein>
    <submittedName>
        <fullName evidence="1">Transcriptional regulator</fullName>
    </submittedName>
</protein>
<dbReference type="EMBL" id="AJWZ01009899">
    <property type="protein sequence ID" value="EKC49996.1"/>
    <property type="molecule type" value="Genomic_DNA"/>
</dbReference>
<dbReference type="AlphaFoldDB" id="K1SRX0"/>
<sequence>KQAYEKYENIIFSGFSTLNFVLSTMAGLALRENDIGYARFLSGKVQAVAHTLEMGKYNEYSPMLDIVCAGKDVEGTYKVVKHLLDNVGTMYDFRKSGLYKHMKFRDIDEAILDGVKEKLLEGFRNEEEFGYMAGYEPWEKLIFDR</sequence>
<organism evidence="1">
    <name type="scientific">human gut metagenome</name>
    <dbReference type="NCBI Taxonomy" id="408170"/>
    <lineage>
        <taxon>unclassified sequences</taxon>
        <taxon>metagenomes</taxon>
        <taxon>organismal metagenomes</taxon>
    </lineage>
</organism>
<reference evidence="1" key="1">
    <citation type="journal article" date="2013" name="Environ. Microbiol.">
        <title>Microbiota from the distal guts of lean and obese adolescents exhibit partial functional redundancy besides clear differences in community structure.</title>
        <authorList>
            <person name="Ferrer M."/>
            <person name="Ruiz A."/>
            <person name="Lanza F."/>
            <person name="Haange S.B."/>
            <person name="Oberbach A."/>
            <person name="Till H."/>
            <person name="Bargiela R."/>
            <person name="Campoy C."/>
            <person name="Segura M.T."/>
            <person name="Richter M."/>
            <person name="von Bergen M."/>
            <person name="Seifert J."/>
            <person name="Suarez A."/>
        </authorList>
    </citation>
    <scope>NUCLEOTIDE SEQUENCE</scope>
</reference>
<gene>
    <name evidence="1" type="ORF">OBE_14353</name>
</gene>
<feature type="non-terminal residue" evidence="1">
    <location>
        <position position="1"/>
    </location>
</feature>